<feature type="region of interest" description="Disordered" evidence="1">
    <location>
        <begin position="131"/>
        <end position="176"/>
    </location>
</feature>
<name>A0ABR0S7B0_9HYPO</name>
<evidence type="ECO:0000313" key="3">
    <source>
        <dbReference type="Proteomes" id="UP001338125"/>
    </source>
</evidence>
<protein>
    <submittedName>
        <fullName evidence="2">Uncharacterized protein</fullName>
    </submittedName>
</protein>
<proteinExistence type="predicted"/>
<gene>
    <name evidence="2" type="ORF">PT974_12193</name>
</gene>
<evidence type="ECO:0000256" key="1">
    <source>
        <dbReference type="SAM" id="MobiDB-lite"/>
    </source>
</evidence>
<feature type="region of interest" description="Disordered" evidence="1">
    <location>
        <begin position="1"/>
        <end position="26"/>
    </location>
</feature>
<evidence type="ECO:0000313" key="2">
    <source>
        <dbReference type="EMBL" id="KAK5988057.1"/>
    </source>
</evidence>
<dbReference type="Proteomes" id="UP001338125">
    <property type="component" value="Unassembled WGS sequence"/>
</dbReference>
<keyword evidence="3" id="KW-1185">Reference proteome</keyword>
<accession>A0ABR0S7B0</accession>
<sequence length="323" mass="35411">MAPRRSRRTHSKKEKEAARKRGPSLLSKGCGLGRKARVISGAFYFDPTHHVYKVDCHIPEGETLPDLTRLFNKEIGMGKVDNLPTPSDSDTESLDDFTNEMSEVTLVDTSTSSEIIVGVASFKEVTGGGRKEGFPRITTEEQPAALISPGSGRKEYINDPADEPNADQNDAQVEESGCGDPWVTDMDTALSGCEEQNNSMPITSIWQNDDSDGDTVDLSSYDTIISEYTPARFEAAGLDADAEWDRVDREFLAMNSVFLDNESTSQDATSTRSVDGTDSNEVITQPQVPAGPQHTKTWQSAKALSLRWRFFCGMPPSNTRPST</sequence>
<reference evidence="2 3" key="1">
    <citation type="submission" date="2024-01" db="EMBL/GenBank/DDBJ databases">
        <title>Complete genome of Cladobotryum mycophilum ATHUM6906.</title>
        <authorList>
            <person name="Christinaki A.C."/>
            <person name="Myridakis A.I."/>
            <person name="Kouvelis V.N."/>
        </authorList>
    </citation>
    <scope>NUCLEOTIDE SEQUENCE [LARGE SCALE GENOMIC DNA]</scope>
    <source>
        <strain evidence="2 3">ATHUM6906</strain>
    </source>
</reference>
<feature type="compositionally biased region" description="Basic residues" evidence="1">
    <location>
        <begin position="1"/>
        <end position="12"/>
    </location>
</feature>
<dbReference type="EMBL" id="JAVFKD010000016">
    <property type="protein sequence ID" value="KAK5988057.1"/>
    <property type="molecule type" value="Genomic_DNA"/>
</dbReference>
<organism evidence="2 3">
    <name type="scientific">Cladobotryum mycophilum</name>
    <dbReference type="NCBI Taxonomy" id="491253"/>
    <lineage>
        <taxon>Eukaryota</taxon>
        <taxon>Fungi</taxon>
        <taxon>Dikarya</taxon>
        <taxon>Ascomycota</taxon>
        <taxon>Pezizomycotina</taxon>
        <taxon>Sordariomycetes</taxon>
        <taxon>Hypocreomycetidae</taxon>
        <taxon>Hypocreales</taxon>
        <taxon>Hypocreaceae</taxon>
        <taxon>Cladobotryum</taxon>
    </lineage>
</organism>
<comment type="caution">
    <text evidence="2">The sequence shown here is derived from an EMBL/GenBank/DDBJ whole genome shotgun (WGS) entry which is preliminary data.</text>
</comment>